<dbReference type="SUPFAM" id="SSF46557">
    <property type="entry name" value="GreA transcript cleavage protein, N-terminal domain"/>
    <property type="match status" value="1"/>
</dbReference>
<comment type="caution">
    <text evidence="2">The sequence shown here is derived from an EMBL/GenBank/DDBJ whole genome shotgun (WGS) entry which is preliminary data.</text>
</comment>
<dbReference type="GO" id="GO:0003677">
    <property type="term" value="F:DNA binding"/>
    <property type="evidence" value="ECO:0007669"/>
    <property type="project" value="InterPro"/>
</dbReference>
<evidence type="ECO:0000313" key="3">
    <source>
        <dbReference type="Proteomes" id="UP000006408"/>
    </source>
</evidence>
<dbReference type="Gene3D" id="1.10.287.180">
    <property type="entry name" value="Transcription elongation factor, GreA/GreB, N-terminal domain"/>
    <property type="match status" value="1"/>
</dbReference>
<dbReference type="GO" id="GO:0032784">
    <property type="term" value="P:regulation of DNA-templated transcription elongation"/>
    <property type="evidence" value="ECO:0007669"/>
    <property type="project" value="InterPro"/>
</dbReference>
<dbReference type="eggNOG" id="COG0782">
    <property type="taxonomic scope" value="Bacteria"/>
</dbReference>
<dbReference type="HOGENOM" id="CLU_3225972_0_0_11"/>
<feature type="non-terminal residue" evidence="2">
    <location>
        <position position="44"/>
    </location>
</feature>
<protein>
    <recommendedName>
        <fullName evidence="1">Transcription elongation factor GreA/GreB N-terminal domain-containing protein</fullName>
    </recommendedName>
</protein>
<feature type="domain" description="Transcription elongation factor GreA/GreB N-terminal" evidence="1">
    <location>
        <begin position="9"/>
        <end position="44"/>
    </location>
</feature>
<reference evidence="2" key="1">
    <citation type="submission" date="2009-04" db="EMBL/GenBank/DDBJ databases">
        <authorList>
            <person name="Weinstock G."/>
            <person name="Sodergren E."/>
            <person name="Clifton S."/>
            <person name="Fulton L."/>
            <person name="Fulton B."/>
            <person name="Courtney L."/>
            <person name="Fronick C."/>
            <person name="Harrison M."/>
            <person name="Strong C."/>
            <person name="Farmer C."/>
            <person name="Delahaunty K."/>
            <person name="Markovic C."/>
            <person name="Hall O."/>
            <person name="Minx P."/>
            <person name="Tomlinson C."/>
            <person name="Mitreva M."/>
            <person name="Nelson J."/>
            <person name="Hou S."/>
            <person name="Wollam A."/>
            <person name="Pepin K.H."/>
            <person name="Johnson M."/>
            <person name="Bhonagiri V."/>
            <person name="Nash W.E."/>
            <person name="Warren W."/>
            <person name="Chinwalla A."/>
            <person name="Mardis E.R."/>
            <person name="Wilson R.K."/>
        </authorList>
    </citation>
    <scope>NUCLEOTIDE SEQUENCE [LARGE SCALE GENOMIC DNA]</scope>
    <source>
        <strain evidence="2">DSM 20098</strain>
    </source>
</reference>
<keyword evidence="3" id="KW-1185">Reference proteome</keyword>
<dbReference type="AlphaFoldDB" id="C4FFT0"/>
<proteinExistence type="predicted"/>
<dbReference type="InterPro" id="IPR036805">
    <property type="entry name" value="Tscrpt_elong_fac_GreA/B_N_sf"/>
</dbReference>
<accession>C4FFT0</accession>
<evidence type="ECO:0000313" key="2">
    <source>
        <dbReference type="EMBL" id="EEP20626.1"/>
    </source>
</evidence>
<dbReference type="InterPro" id="IPR022691">
    <property type="entry name" value="Tscrpt_elong_fac_GreA/B_N"/>
</dbReference>
<dbReference type="EMBL" id="ABYS02000009">
    <property type="protein sequence ID" value="EEP20626.1"/>
    <property type="molecule type" value="Genomic_DNA"/>
</dbReference>
<gene>
    <name evidence="2" type="ORF">BIFANG_03194</name>
</gene>
<dbReference type="Pfam" id="PF03449">
    <property type="entry name" value="GreA_GreB_N"/>
    <property type="match status" value="1"/>
</dbReference>
<name>C4FFT0_9BIFI</name>
<dbReference type="Proteomes" id="UP000006408">
    <property type="component" value="Unassembled WGS sequence"/>
</dbReference>
<evidence type="ECO:0000259" key="1">
    <source>
        <dbReference type="Pfam" id="PF03449"/>
    </source>
</evidence>
<sequence length="44" mass="5177">MAQEDQVFLLTQEAYDKMQEELKWREGEYRDEIIAKVSAARAEG</sequence>
<organism evidence="2 3">
    <name type="scientific">Bifidobacterium angulatum DSM 20098 = JCM 7096</name>
    <dbReference type="NCBI Taxonomy" id="518635"/>
    <lineage>
        <taxon>Bacteria</taxon>
        <taxon>Bacillati</taxon>
        <taxon>Actinomycetota</taxon>
        <taxon>Actinomycetes</taxon>
        <taxon>Bifidobacteriales</taxon>
        <taxon>Bifidobacteriaceae</taxon>
        <taxon>Bifidobacterium</taxon>
    </lineage>
</organism>